<proteinExistence type="predicted"/>
<reference evidence="2" key="1">
    <citation type="submission" date="2020-08" db="EMBL/GenBank/DDBJ databases">
        <title>Multicomponent nature underlies the extraordinary mechanical properties of spider dragline silk.</title>
        <authorList>
            <person name="Kono N."/>
            <person name="Nakamura H."/>
            <person name="Mori M."/>
            <person name="Yoshida Y."/>
            <person name="Ohtoshi R."/>
            <person name="Malay A.D."/>
            <person name="Moran D.A.P."/>
            <person name="Tomita M."/>
            <person name="Numata K."/>
            <person name="Arakawa K."/>
        </authorList>
    </citation>
    <scope>NUCLEOTIDE SEQUENCE</scope>
</reference>
<dbReference type="AlphaFoldDB" id="A0A8X6IBM8"/>
<name>A0A8X6IBM8_9ARAC</name>
<organism evidence="2 3">
    <name type="scientific">Trichonephila inaurata madagascariensis</name>
    <dbReference type="NCBI Taxonomy" id="2747483"/>
    <lineage>
        <taxon>Eukaryota</taxon>
        <taxon>Metazoa</taxon>
        <taxon>Ecdysozoa</taxon>
        <taxon>Arthropoda</taxon>
        <taxon>Chelicerata</taxon>
        <taxon>Arachnida</taxon>
        <taxon>Araneae</taxon>
        <taxon>Araneomorphae</taxon>
        <taxon>Entelegynae</taxon>
        <taxon>Araneoidea</taxon>
        <taxon>Nephilidae</taxon>
        <taxon>Trichonephila</taxon>
        <taxon>Trichonephila inaurata</taxon>
    </lineage>
</organism>
<comment type="caution">
    <text evidence="2">The sequence shown here is derived from an EMBL/GenBank/DDBJ whole genome shotgun (WGS) entry which is preliminary data.</text>
</comment>
<sequence length="116" mass="13266">MYQAFEQPLEEQLRKSENDDSHSGPTLHFKAPCGFGSETLCLNDEENIPSLLVAVHIIRRIFRLGAFSSALTPRLPQMIRETLKLFWLTESPLLSHGVFLPTPTDATQFRRETLRL</sequence>
<keyword evidence="3" id="KW-1185">Reference proteome</keyword>
<evidence type="ECO:0000256" key="1">
    <source>
        <dbReference type="SAM" id="MobiDB-lite"/>
    </source>
</evidence>
<feature type="region of interest" description="Disordered" evidence="1">
    <location>
        <begin position="1"/>
        <end position="27"/>
    </location>
</feature>
<gene>
    <name evidence="2" type="ORF">TNIN_438781</name>
</gene>
<protein>
    <submittedName>
        <fullName evidence="2">Uncharacterized protein</fullName>
    </submittedName>
</protein>
<evidence type="ECO:0000313" key="2">
    <source>
        <dbReference type="EMBL" id="GFS39379.1"/>
    </source>
</evidence>
<evidence type="ECO:0000313" key="3">
    <source>
        <dbReference type="Proteomes" id="UP000886998"/>
    </source>
</evidence>
<dbReference type="Proteomes" id="UP000886998">
    <property type="component" value="Unassembled WGS sequence"/>
</dbReference>
<dbReference type="EMBL" id="BMAV01025195">
    <property type="protein sequence ID" value="GFS39379.1"/>
    <property type="molecule type" value="Genomic_DNA"/>
</dbReference>
<feature type="compositionally biased region" description="Basic and acidic residues" evidence="1">
    <location>
        <begin position="11"/>
        <end position="22"/>
    </location>
</feature>
<accession>A0A8X6IBM8</accession>